<dbReference type="SUPFAM" id="SSF75169">
    <property type="entry name" value="DsrEFH-like"/>
    <property type="match status" value="1"/>
</dbReference>
<reference evidence="1" key="1">
    <citation type="submission" date="2022-03" db="EMBL/GenBank/DDBJ databases">
        <title>Draft genome sequence of Aduncisulcus paluster, a free-living microaerophilic Fornicata.</title>
        <authorList>
            <person name="Yuyama I."/>
            <person name="Kume K."/>
            <person name="Tamura T."/>
            <person name="Inagaki Y."/>
            <person name="Hashimoto T."/>
        </authorList>
    </citation>
    <scope>NUCLEOTIDE SEQUENCE</scope>
    <source>
        <strain evidence="1">NY0171</strain>
    </source>
</reference>
<sequence>MDVEDIYVAKDAVDARNIELSDNCEVVDYAGMVDLLLGGDEKTLTIMLMSGSAENEDAQFATNLAEAALEKVTKYRCIFSAMPLVDHIEPTKNFERVASLIEKGADISTCHTNEHARGIESKEYVEGVKWGDVGGSFTKYLMTSD</sequence>
<evidence type="ECO:0000313" key="2">
    <source>
        <dbReference type="Proteomes" id="UP001057375"/>
    </source>
</evidence>
<organism evidence="1 2">
    <name type="scientific">Aduncisulcus paluster</name>
    <dbReference type="NCBI Taxonomy" id="2918883"/>
    <lineage>
        <taxon>Eukaryota</taxon>
        <taxon>Metamonada</taxon>
        <taxon>Carpediemonas-like organisms</taxon>
        <taxon>Aduncisulcus</taxon>
    </lineage>
</organism>
<comment type="caution">
    <text evidence="1">The sequence shown here is derived from an EMBL/GenBank/DDBJ whole genome shotgun (WGS) entry which is preliminary data.</text>
</comment>
<name>A0ABQ5KF12_9EUKA</name>
<dbReference type="EMBL" id="BQXS01000972">
    <property type="protein sequence ID" value="GKT29849.1"/>
    <property type="molecule type" value="Genomic_DNA"/>
</dbReference>
<gene>
    <name evidence="1" type="ORF">ADUPG1_001279</name>
</gene>
<keyword evidence="2" id="KW-1185">Reference proteome</keyword>
<dbReference type="Gene3D" id="3.40.1260.10">
    <property type="entry name" value="DsrEFH-like"/>
    <property type="match status" value="1"/>
</dbReference>
<feature type="non-terminal residue" evidence="1">
    <location>
        <position position="145"/>
    </location>
</feature>
<dbReference type="InterPro" id="IPR027396">
    <property type="entry name" value="DsrEFH-like"/>
</dbReference>
<accession>A0ABQ5KF12</accession>
<proteinExistence type="predicted"/>
<dbReference type="Proteomes" id="UP001057375">
    <property type="component" value="Unassembled WGS sequence"/>
</dbReference>
<evidence type="ECO:0000313" key="1">
    <source>
        <dbReference type="EMBL" id="GKT29849.1"/>
    </source>
</evidence>
<protein>
    <submittedName>
        <fullName evidence="1">DsrE family protein</fullName>
    </submittedName>
</protein>